<organism evidence="2 3">
    <name type="scientific">Senna tora</name>
    <dbReference type="NCBI Taxonomy" id="362788"/>
    <lineage>
        <taxon>Eukaryota</taxon>
        <taxon>Viridiplantae</taxon>
        <taxon>Streptophyta</taxon>
        <taxon>Embryophyta</taxon>
        <taxon>Tracheophyta</taxon>
        <taxon>Spermatophyta</taxon>
        <taxon>Magnoliopsida</taxon>
        <taxon>eudicotyledons</taxon>
        <taxon>Gunneridae</taxon>
        <taxon>Pentapetalae</taxon>
        <taxon>rosids</taxon>
        <taxon>fabids</taxon>
        <taxon>Fabales</taxon>
        <taxon>Fabaceae</taxon>
        <taxon>Caesalpinioideae</taxon>
        <taxon>Cassia clade</taxon>
        <taxon>Senna</taxon>
    </lineage>
</organism>
<feature type="region of interest" description="Disordered" evidence="1">
    <location>
        <begin position="1"/>
        <end position="25"/>
    </location>
</feature>
<proteinExistence type="predicted"/>
<protein>
    <submittedName>
        <fullName evidence="2">Uncharacterized protein</fullName>
    </submittedName>
</protein>
<accession>A0A834WM47</accession>
<reference evidence="2" key="1">
    <citation type="submission" date="2020-09" db="EMBL/GenBank/DDBJ databases">
        <title>Genome-Enabled Discovery of Anthraquinone Biosynthesis in Senna tora.</title>
        <authorList>
            <person name="Kang S.-H."/>
            <person name="Pandey R.P."/>
            <person name="Lee C.-M."/>
            <person name="Sim J.-S."/>
            <person name="Jeong J.-T."/>
            <person name="Choi B.-S."/>
            <person name="Jung M."/>
            <person name="Ginzburg D."/>
            <person name="Zhao K."/>
            <person name="Won S.Y."/>
            <person name="Oh T.-J."/>
            <person name="Yu Y."/>
            <person name="Kim N.-H."/>
            <person name="Lee O.R."/>
            <person name="Lee T.-H."/>
            <person name="Bashyal P."/>
            <person name="Kim T.-S."/>
            <person name="Lee W.-H."/>
            <person name="Kawkins C."/>
            <person name="Kim C.-K."/>
            <person name="Kim J.S."/>
            <person name="Ahn B.O."/>
            <person name="Rhee S.Y."/>
            <person name="Sohng J.K."/>
        </authorList>
    </citation>
    <scope>NUCLEOTIDE SEQUENCE</scope>
    <source>
        <tissue evidence="2">Leaf</tissue>
    </source>
</reference>
<comment type="caution">
    <text evidence="2">The sequence shown here is derived from an EMBL/GenBank/DDBJ whole genome shotgun (WGS) entry which is preliminary data.</text>
</comment>
<keyword evidence="3" id="KW-1185">Reference proteome</keyword>
<name>A0A834WM47_9FABA</name>
<dbReference type="EMBL" id="JAAIUW010000008">
    <property type="protein sequence ID" value="KAF7821854.1"/>
    <property type="molecule type" value="Genomic_DNA"/>
</dbReference>
<evidence type="ECO:0000313" key="3">
    <source>
        <dbReference type="Proteomes" id="UP000634136"/>
    </source>
</evidence>
<feature type="compositionally biased region" description="Basic and acidic residues" evidence="1">
    <location>
        <begin position="13"/>
        <end position="25"/>
    </location>
</feature>
<dbReference type="AlphaFoldDB" id="A0A834WM47"/>
<evidence type="ECO:0000313" key="2">
    <source>
        <dbReference type="EMBL" id="KAF7821854.1"/>
    </source>
</evidence>
<dbReference type="Proteomes" id="UP000634136">
    <property type="component" value="Unassembled WGS sequence"/>
</dbReference>
<gene>
    <name evidence="2" type="ORF">G2W53_027309</name>
</gene>
<evidence type="ECO:0000256" key="1">
    <source>
        <dbReference type="SAM" id="MobiDB-lite"/>
    </source>
</evidence>
<sequence>MVIFGGKGIKSPRTGERHDLQMLQN</sequence>